<keyword evidence="2" id="KW-1133">Transmembrane helix</keyword>
<feature type="region of interest" description="Disordered" evidence="1">
    <location>
        <begin position="674"/>
        <end position="714"/>
    </location>
</feature>
<dbReference type="EMBL" id="MCFF01000015">
    <property type="protein sequence ID" value="ORZ18250.1"/>
    <property type="molecule type" value="Genomic_DNA"/>
</dbReference>
<keyword evidence="2" id="KW-0812">Transmembrane</keyword>
<dbReference type="GeneID" id="33571878"/>
<sequence>MGIIDPLCVASDGATLFALILEPHTNTNMPYYYVIIKSNSNPSPNLNDLQWTPVSERKISTLSQLTGEAKANEFVCAVDGGQFSILSTRGKPVTLVAATFRSGPIGIQYSPVGGYDNANPTLDEWREMTIGETYYWNKSYGSQLFYFKSSLDGSPTLMHVTADGPNGTRLSRYSNPSIEQNSQPWHLPNDTIRDAQTVGVAQNTLFIFNSNNLAGTISALTLTNASATDLPLSNAVIHDASAVLKGCSTFMGTRVLTYGSDIVILCKNPSLGYKTDVWHFNGKEFSQIASGIQAAPEPRSMAIVGLSASPPNPFIFMHDISGVYSIPLSGSRKGEWISGLYRVNISGYGPEYQNDESDNGGSSANRIAIIIAMPALLVIGIALGWMRFYYNRKLSAEKSKLQQLSQGQQQPQNHDGYPQEYKHQTNNLNWDGKAPGPQGGELYMELKCDGPFTPWSSTDQLPRHVAAESTSSQKSGGSNDSPSITGLPLSQPRKQYSRSQSSFMAMRKWLTPPPRSKSFSTTSTISNTISSGVNDLNSSSSKRKVGNGETLSTKWFTSDMIEGTSSYNSTSTLAGDSYSAASTPVFSTLTSAAPPMSVITIPSYFSRPNTAGSAADYGFFLLSDRQVHSPHAIIEEGTLASVIPATTLISTSTSISTSKSPLTQDEYHDTQAEERHAYAQSTTIPPSRPSTRSYPEMDPEMIPPTMPNSPHVNVPPIEIQSWSLSASASISVPVPVDDQKPKEDEDQITK</sequence>
<dbReference type="InParanoid" id="A0A1Y2GPR1"/>
<feature type="compositionally biased region" description="Basic and acidic residues" evidence="1">
    <location>
        <begin position="737"/>
        <end position="750"/>
    </location>
</feature>
<evidence type="ECO:0000256" key="2">
    <source>
        <dbReference type="SAM" id="Phobius"/>
    </source>
</evidence>
<name>A0A1Y2GPR1_9FUNG</name>
<dbReference type="RefSeq" id="XP_021882045.1">
    <property type="nucleotide sequence ID" value="XM_022030035.1"/>
</dbReference>
<feature type="compositionally biased region" description="Low complexity" evidence="1">
    <location>
        <begin position="401"/>
        <end position="412"/>
    </location>
</feature>
<proteinExistence type="predicted"/>
<dbReference type="AlphaFoldDB" id="A0A1Y2GPR1"/>
<evidence type="ECO:0000313" key="4">
    <source>
        <dbReference type="Proteomes" id="UP000193648"/>
    </source>
</evidence>
<feature type="transmembrane region" description="Helical" evidence="2">
    <location>
        <begin position="367"/>
        <end position="390"/>
    </location>
</feature>
<keyword evidence="2" id="KW-0472">Membrane</keyword>
<evidence type="ECO:0000256" key="1">
    <source>
        <dbReference type="SAM" id="MobiDB-lite"/>
    </source>
</evidence>
<dbReference type="OrthoDB" id="2373827at2759"/>
<comment type="caution">
    <text evidence="3">The sequence shown here is derived from an EMBL/GenBank/DDBJ whole genome shotgun (WGS) entry which is preliminary data.</text>
</comment>
<feature type="region of interest" description="Disordered" evidence="1">
    <location>
        <begin position="730"/>
        <end position="750"/>
    </location>
</feature>
<reference evidence="3 4" key="1">
    <citation type="submission" date="2016-07" db="EMBL/GenBank/DDBJ databases">
        <title>Pervasive Adenine N6-methylation of Active Genes in Fungi.</title>
        <authorList>
            <consortium name="DOE Joint Genome Institute"/>
            <person name="Mondo S.J."/>
            <person name="Dannebaum R.O."/>
            <person name="Kuo R.C."/>
            <person name="Labutti K."/>
            <person name="Haridas S."/>
            <person name="Kuo A."/>
            <person name="Salamov A."/>
            <person name="Ahrendt S.R."/>
            <person name="Lipzen A."/>
            <person name="Sullivan W."/>
            <person name="Andreopoulos W.B."/>
            <person name="Clum A."/>
            <person name="Lindquist E."/>
            <person name="Daum C."/>
            <person name="Ramamoorthy G.K."/>
            <person name="Gryganskyi A."/>
            <person name="Culley D."/>
            <person name="Magnuson J.K."/>
            <person name="James T.Y."/>
            <person name="O'Malley M.A."/>
            <person name="Stajich J.E."/>
            <person name="Spatafora J.W."/>
            <person name="Visel A."/>
            <person name="Grigoriev I.V."/>
        </authorList>
    </citation>
    <scope>NUCLEOTIDE SEQUENCE [LARGE SCALE GENOMIC DNA]</scope>
    <source>
        <strain evidence="3 4">NRRL 3116</strain>
    </source>
</reference>
<feature type="region of interest" description="Disordered" evidence="1">
    <location>
        <begin position="401"/>
        <end position="502"/>
    </location>
</feature>
<feature type="compositionally biased region" description="Polar residues" evidence="1">
    <location>
        <begin position="468"/>
        <end position="484"/>
    </location>
</feature>
<evidence type="ECO:0008006" key="5">
    <source>
        <dbReference type="Google" id="ProtNLM"/>
    </source>
</evidence>
<evidence type="ECO:0000313" key="3">
    <source>
        <dbReference type="EMBL" id="ORZ18250.1"/>
    </source>
</evidence>
<organism evidence="3 4">
    <name type="scientific">Lobosporangium transversale</name>
    <dbReference type="NCBI Taxonomy" id="64571"/>
    <lineage>
        <taxon>Eukaryota</taxon>
        <taxon>Fungi</taxon>
        <taxon>Fungi incertae sedis</taxon>
        <taxon>Mucoromycota</taxon>
        <taxon>Mortierellomycotina</taxon>
        <taxon>Mortierellomycetes</taxon>
        <taxon>Mortierellales</taxon>
        <taxon>Mortierellaceae</taxon>
        <taxon>Lobosporangium</taxon>
    </lineage>
</organism>
<dbReference type="Proteomes" id="UP000193648">
    <property type="component" value="Unassembled WGS sequence"/>
</dbReference>
<gene>
    <name evidence="3" type="ORF">BCR41DRAFT_421510</name>
</gene>
<keyword evidence="4" id="KW-1185">Reference proteome</keyword>
<feature type="compositionally biased region" description="Polar residues" evidence="1">
    <location>
        <begin position="492"/>
        <end position="502"/>
    </location>
</feature>
<protein>
    <recommendedName>
        <fullName evidence="5">Transmembrane protein</fullName>
    </recommendedName>
</protein>
<feature type="compositionally biased region" description="Polar residues" evidence="1">
    <location>
        <begin position="679"/>
        <end position="693"/>
    </location>
</feature>
<accession>A0A1Y2GPR1</accession>